<organism evidence="3 4">
    <name type="scientific">Dorcoceras hygrometricum</name>
    <dbReference type="NCBI Taxonomy" id="472368"/>
    <lineage>
        <taxon>Eukaryota</taxon>
        <taxon>Viridiplantae</taxon>
        <taxon>Streptophyta</taxon>
        <taxon>Embryophyta</taxon>
        <taxon>Tracheophyta</taxon>
        <taxon>Spermatophyta</taxon>
        <taxon>Magnoliopsida</taxon>
        <taxon>eudicotyledons</taxon>
        <taxon>Gunneridae</taxon>
        <taxon>Pentapetalae</taxon>
        <taxon>asterids</taxon>
        <taxon>lamiids</taxon>
        <taxon>Lamiales</taxon>
        <taxon>Gesneriaceae</taxon>
        <taxon>Didymocarpoideae</taxon>
        <taxon>Trichosporeae</taxon>
        <taxon>Loxocarpinae</taxon>
        <taxon>Dorcoceras</taxon>
    </lineage>
</organism>
<dbReference type="GO" id="GO:0016020">
    <property type="term" value="C:membrane"/>
    <property type="evidence" value="ECO:0007669"/>
    <property type="project" value="InterPro"/>
</dbReference>
<dbReference type="Pfam" id="PF25036">
    <property type="entry name" value="VPS13_VAB"/>
    <property type="match status" value="1"/>
</dbReference>
<dbReference type="InterPro" id="IPR006614">
    <property type="entry name" value="Peroxin/Ferlin"/>
</dbReference>
<evidence type="ECO:0000313" key="3">
    <source>
        <dbReference type="EMBL" id="KZV16484.1"/>
    </source>
</evidence>
<dbReference type="InterPro" id="IPR009543">
    <property type="entry name" value="VPS13_VAB"/>
</dbReference>
<accession>A0A2Z7A4M7</accession>
<gene>
    <name evidence="3" type="ORF">F511_10096</name>
</gene>
<feature type="domain" description="Peroxin/Ferlin" evidence="2">
    <location>
        <begin position="968"/>
        <end position="1005"/>
    </location>
</feature>
<evidence type="ECO:0000313" key="4">
    <source>
        <dbReference type="Proteomes" id="UP000250235"/>
    </source>
</evidence>
<protein>
    <recommendedName>
        <fullName evidence="2">Peroxin/Ferlin domain-containing protein</fullName>
    </recommendedName>
</protein>
<feature type="compositionally biased region" description="Basic and acidic residues" evidence="1">
    <location>
        <begin position="2400"/>
        <end position="2410"/>
    </location>
</feature>
<name>A0A2Z7A4M7_9LAMI</name>
<dbReference type="InterPro" id="IPR009291">
    <property type="entry name" value="Vps62"/>
</dbReference>
<evidence type="ECO:0000259" key="2">
    <source>
        <dbReference type="SMART" id="SM00694"/>
    </source>
</evidence>
<dbReference type="Proteomes" id="UP000250235">
    <property type="component" value="Unassembled WGS sequence"/>
</dbReference>
<dbReference type="OrthoDB" id="898513at2759"/>
<feature type="region of interest" description="Disordered" evidence="1">
    <location>
        <begin position="235"/>
        <end position="254"/>
    </location>
</feature>
<feature type="region of interest" description="Disordered" evidence="1">
    <location>
        <begin position="2400"/>
        <end position="2424"/>
    </location>
</feature>
<dbReference type="Pfam" id="PF25037">
    <property type="entry name" value="VPS13_C"/>
    <property type="match status" value="1"/>
</dbReference>
<evidence type="ECO:0000256" key="1">
    <source>
        <dbReference type="SAM" id="MobiDB-lite"/>
    </source>
</evidence>
<dbReference type="SMART" id="SM00694">
    <property type="entry name" value="DysFC"/>
    <property type="match status" value="1"/>
</dbReference>
<reference evidence="3 4" key="1">
    <citation type="journal article" date="2015" name="Proc. Natl. Acad. Sci. U.S.A.">
        <title>The resurrection genome of Boea hygrometrica: A blueprint for survival of dehydration.</title>
        <authorList>
            <person name="Xiao L."/>
            <person name="Yang G."/>
            <person name="Zhang L."/>
            <person name="Yang X."/>
            <person name="Zhao S."/>
            <person name="Ji Z."/>
            <person name="Zhou Q."/>
            <person name="Hu M."/>
            <person name="Wang Y."/>
            <person name="Chen M."/>
            <person name="Xu Y."/>
            <person name="Jin H."/>
            <person name="Xiao X."/>
            <person name="Hu G."/>
            <person name="Bao F."/>
            <person name="Hu Y."/>
            <person name="Wan P."/>
            <person name="Li L."/>
            <person name="Deng X."/>
            <person name="Kuang T."/>
            <person name="Xiang C."/>
            <person name="Zhu J.K."/>
            <person name="Oliver M.J."/>
            <person name="He Y."/>
        </authorList>
    </citation>
    <scope>NUCLEOTIDE SEQUENCE [LARGE SCALE GENOMIC DNA]</scope>
    <source>
        <strain evidence="4">cv. XS01</strain>
    </source>
</reference>
<sequence length="2424" mass="271466">MNFSFSIMRLFLAVEEDIMSFLRTRSNKSTILCSEFDRIGIIKNPVGDQVYTFWRPREPTGFAILGDYLTPIDRPPSKGVLAINTSLLRVKRPKSFTCLWPPSSSDDIDHADSIQLASEKGSSEGDTFCSIWLPEPPKGYVAMGCVASPGRAQPPISSVFCISASLVTPCGLRDCIRIGLSSRYPELAFWRVDNAFGTFLPAGPSRLNLSHSAYELRHIYYGFGEISQESNVLENQASPSVGSDTNQSERSSTVHSRRRFEAIATFQLVWWNEGSGSRKKLSIWRPLVPEGLVYFGDIAVQGFEPPNTCIVLQDLEDYDLYKAPLDFQLVQHIKRQSGMDSISFWVPHAPPGYVAVGCVACKGIPKLSDFSSLRCIRSDMVSADQFLEESTWDTSDFKFTKEQFSIWTVGNELGTFIVRNGLKKPPKRFAFKLVDLDVPSSSDEMVIDAEIRTFSAALFDDYGGLMVPLCNISLSGMGLSLHGRRDILDASVVFSLAARSYNDKYESWEPLIEPVDGSLRYHYNPNAPGIASQLRLTSSKDMNINVSVSNTNMILQAYASWNNLSHAQEARGQQEANSPVGNSKHMTTAHKKTNYYIIPQNKLGKDIFIRAPDGGEFPGIIKVPAGDNKVVKVPVPKNMLDSHLKGFLQQLQLMVSIIVAEAELPKAQCVSSPQYSVAVRLYNDQSSSTHSYLNEESARTCGSSSCGSETPDMEFVTWNEVFFFKINSAECWMVEFIVTETGKGELVGHSLSSLKQLTESRNNSDPHNHLDQFTWLELSPGESELDVRSRKIGRIKCAVFLPLRTESVNIEKSVNEYRKSGSVQISPDREGPWTSVRLNYGAPAACWQLDSDVVASEASVHDGNRYIAIRSLVSVQNTTDITIDLCLKLKASNGNAKPILDERIQGPSDENDVTITDELFESEKFNPGTGWVPCNDYKEGVAGVELPSGWEWLDEWSVDQSSVNTSDGWVYAPDFEHLGWPESQDPLKHVNFARQRRWIRNRKRVFEEFKSEIVLGPLKPGGVLPLPLPCLASSASYVLQLRPSETTDKYLWSSVMDMSTQAEDTDRSNEISEIFVSNLTESEKLLYCSEMGASSSQGLRGMWFSLSMQATEIMKDIHFNPIHDWAIVIKSPVSVANYLPFMTEISLLEMQTNGHFISSYRGVFSPGEIVKVYNSDIRNPLYFSLLPQAGWLPLHEAILISQSSHSPTKTMNFRSSVSGRIVQIIIEQNHSEERPLMPMVIKVYSPYWIRVARCPPLSFRLTDSSLKRSKKFQLSFQTKRTKEVILEEITDEEMYDGHTIASALNFKSLGLSASINHTGVDHFGPVKDLSPLGDMDGSLDLFAYNADGNCMQLFVSSKPCPYQSIPTKVISVRPFMTFTNRIGQNIFLKFSSEDEPKVLRASDIRVSFVHKKMDGPNELQVRLDDTDWSYPLKIVKEDTVMLALKKYGGIQSFLRTEIRGYEEGSRFIVVFRLGSAKGPIRIENRTKSSTVSFRQTGFGDDAWIQLCPLSTTAFSWEDPYGQKIIDVKVHSASDPVICKYDLDKLRLSPLDGYSGLYIHVKNTSDVKVVSFVVESMLVTRSMGGDGSLRLGDGSQMHTKLTEERSALELIVELGVVGISVVDHRPRELAYLYMERFFISYSTGCDGGTTSRASYLFFLRNRQSHISMLQLDNQLPLTAMPVFLAPEEAPDIQHPVFKMTLTMCNEGVDGLQIYPYVYIRVTDKCWRINIHEPIIWALIDFFNSLQLDRIPQNSNVSQVDPEIRVNLIDISEVRLKVSLETAPSQRPHGLLGVWSPILSAVGNAFKIQVHLRKVMQRDRFLRKSSIMSAVGNRIWRDLIHNPLHIIFSVDVLGVTSSTLSSLSKGFAELSTDGQFLKLRSKQVWSRRITGVGDGFVQGTEALAQGVAFGVTGVVRKPVQSARQSGLLGLAHGLGQAFLGFFVQPVSGALDFVSLTVVGISASCSRCLEILNNKKNLHRVRLPRAFHVDNILREYSEREAVGQMVLYLAEASRSFGCTEIFKEPSKFAWSDCYVDYFVVAYQRIALVTNRRVMLLQCAAPDRMEKKPCKIMWDVPWENILALELAKAGHPRPSHLVVHLKSFSRAENFVRVIKCNTEETSEGEPQAVQICSTMRKMLNSKRNDNVRLMVMVTSGQKHDSSAWNEIDGKDPQKRKRGIITSTELSSGSVSNEWRFVKHCINFTKVWSSEQESKGRCTLCRNQSSDSREICSVWRPVCPEGYIAIGDIARLGSHPPNVAAVYCFSDQLFTLPVGYDLLTADCDDITADVIIADPSTDSADVIIADPSTDSADVWRNCLDDYKSPVSIWLPRAPEGYVSLGCVAVPNFTEPELDLVYCISEHLVEETTFEEQKIWSAPESYPWACHIYQSCSDALPFVALRQPREKSEWKPRRVVDNPLPPSLDATDGQ</sequence>
<keyword evidence="4" id="KW-1185">Reference proteome</keyword>
<proteinExistence type="predicted"/>
<dbReference type="PANTHER" id="PTHR16166:SF137">
    <property type="entry name" value="PLECKSTRIN HOMOLOGY (PH) DOMAIN-CONTAINING PROTEIN"/>
    <property type="match status" value="1"/>
</dbReference>
<dbReference type="InterPro" id="IPR026847">
    <property type="entry name" value="VPS13"/>
</dbReference>
<dbReference type="PANTHER" id="PTHR16166">
    <property type="entry name" value="VACUOLAR PROTEIN SORTING-ASSOCIATED PROTEIN VPS13"/>
    <property type="match status" value="1"/>
</dbReference>
<dbReference type="GO" id="GO:0006623">
    <property type="term" value="P:protein targeting to vacuole"/>
    <property type="evidence" value="ECO:0007669"/>
    <property type="project" value="TreeGrafter"/>
</dbReference>
<dbReference type="Pfam" id="PF06101">
    <property type="entry name" value="Vps62"/>
    <property type="match status" value="3"/>
</dbReference>
<dbReference type="EMBL" id="KV019049">
    <property type="protein sequence ID" value="KZV16484.1"/>
    <property type="molecule type" value="Genomic_DNA"/>
</dbReference>
<dbReference type="InterPro" id="IPR056748">
    <property type="entry name" value="VPS13-like_C"/>
</dbReference>
<dbReference type="GO" id="GO:0045053">
    <property type="term" value="P:protein retention in Golgi apparatus"/>
    <property type="evidence" value="ECO:0007669"/>
    <property type="project" value="TreeGrafter"/>
</dbReference>